<feature type="transmembrane region" description="Helical" evidence="1">
    <location>
        <begin position="96"/>
        <end position="117"/>
    </location>
</feature>
<evidence type="ECO:0000313" key="3">
    <source>
        <dbReference type="Proteomes" id="UP001199054"/>
    </source>
</evidence>
<evidence type="ECO:0000256" key="1">
    <source>
        <dbReference type="SAM" id="Phobius"/>
    </source>
</evidence>
<organism evidence="2 3">
    <name type="scientific">Streptomyces antimicrobicus</name>
    <dbReference type="NCBI Taxonomy" id="2883108"/>
    <lineage>
        <taxon>Bacteria</taxon>
        <taxon>Bacillati</taxon>
        <taxon>Actinomycetota</taxon>
        <taxon>Actinomycetes</taxon>
        <taxon>Kitasatosporales</taxon>
        <taxon>Streptomycetaceae</taxon>
        <taxon>Streptomyces</taxon>
    </lineage>
</organism>
<name>A0ABS8BD96_9ACTN</name>
<evidence type="ECO:0008006" key="4">
    <source>
        <dbReference type="Google" id="ProtNLM"/>
    </source>
</evidence>
<keyword evidence="1" id="KW-0812">Transmembrane</keyword>
<feature type="transmembrane region" description="Helical" evidence="1">
    <location>
        <begin position="238"/>
        <end position="258"/>
    </location>
</feature>
<feature type="transmembrane region" description="Helical" evidence="1">
    <location>
        <begin position="69"/>
        <end position="90"/>
    </location>
</feature>
<accession>A0ABS8BD96</accession>
<keyword evidence="1" id="KW-0472">Membrane</keyword>
<dbReference type="EMBL" id="JAJAUY010000137">
    <property type="protein sequence ID" value="MCB5182609.1"/>
    <property type="molecule type" value="Genomic_DNA"/>
</dbReference>
<comment type="caution">
    <text evidence="2">The sequence shown here is derived from an EMBL/GenBank/DDBJ whole genome shotgun (WGS) entry which is preliminary data.</text>
</comment>
<sequence>MDVHLPPAEELVLIDRELAQLDARRTQLLLRRDWLVRLLAGTAPAPAAWGPRPAAGAAGREAQAPSAQAVLLTLGAVLLGVAALAFTLVSWGSMGIGGRSAVLSLVTAAALVVPAVLVRRGLGSTAESVAGVGLLLTVLDAYALYAVGLRDVDGTAYAAAATAVLAAAWAGYGLALRGLRLPLPAAVVAAQLPLPLAAVAAGAGPLGVGWALLGTAVLDVLVVAAGRPGPVVRGLAGVWAVVLGAGAALTALESSLAAGSPAG</sequence>
<feature type="non-terminal residue" evidence="2">
    <location>
        <position position="263"/>
    </location>
</feature>
<feature type="transmembrane region" description="Helical" evidence="1">
    <location>
        <begin position="129"/>
        <end position="148"/>
    </location>
</feature>
<dbReference type="Proteomes" id="UP001199054">
    <property type="component" value="Unassembled WGS sequence"/>
</dbReference>
<reference evidence="2 3" key="1">
    <citation type="submission" date="2021-10" db="EMBL/GenBank/DDBJ databases">
        <title>Streptomyces sp. strain SMC 277, a novel streptomycete isolated from soil.</title>
        <authorList>
            <person name="Chanama M."/>
        </authorList>
    </citation>
    <scope>NUCLEOTIDE SEQUENCE [LARGE SCALE GENOMIC DNA]</scope>
    <source>
        <strain evidence="2 3">SMC 277</strain>
    </source>
</reference>
<keyword evidence="3" id="KW-1185">Reference proteome</keyword>
<feature type="transmembrane region" description="Helical" evidence="1">
    <location>
        <begin position="154"/>
        <end position="174"/>
    </location>
</feature>
<proteinExistence type="predicted"/>
<evidence type="ECO:0000313" key="2">
    <source>
        <dbReference type="EMBL" id="MCB5182609.1"/>
    </source>
</evidence>
<protein>
    <recommendedName>
        <fullName evidence="4">Integral membrane protein</fullName>
    </recommendedName>
</protein>
<feature type="transmembrane region" description="Helical" evidence="1">
    <location>
        <begin position="207"/>
        <end position="226"/>
    </location>
</feature>
<gene>
    <name evidence="2" type="ORF">LG632_24955</name>
</gene>
<keyword evidence="1" id="KW-1133">Transmembrane helix</keyword>